<dbReference type="PANTHER" id="PTHR34293:SF1">
    <property type="entry name" value="HTH-TYPE TRANSCRIPTIONAL REGULATOR TRMBL2"/>
    <property type="match status" value="1"/>
</dbReference>
<dbReference type="Pfam" id="PF01978">
    <property type="entry name" value="TrmB"/>
    <property type="match status" value="1"/>
</dbReference>
<dbReference type="InterPro" id="IPR051797">
    <property type="entry name" value="TrmB-like"/>
</dbReference>
<dbReference type="GO" id="GO:0003677">
    <property type="term" value="F:DNA binding"/>
    <property type="evidence" value="ECO:0007669"/>
    <property type="project" value="InterPro"/>
</dbReference>
<dbReference type="GO" id="GO:0006355">
    <property type="term" value="P:regulation of DNA-templated transcription"/>
    <property type="evidence" value="ECO:0007669"/>
    <property type="project" value="InterPro"/>
</dbReference>
<keyword evidence="3" id="KW-1185">Reference proteome</keyword>
<dbReference type="AlphaFoldDB" id="A0A9X2G6R6"/>
<gene>
    <name evidence="2" type="ORF">HD597_000629</name>
</gene>
<dbReference type="Gene3D" id="1.10.10.10">
    <property type="entry name" value="Winged helix-like DNA-binding domain superfamily/Winged helix DNA-binding domain"/>
    <property type="match status" value="2"/>
</dbReference>
<dbReference type="Proteomes" id="UP001139648">
    <property type="component" value="Unassembled WGS sequence"/>
</dbReference>
<dbReference type="SUPFAM" id="SSF46785">
    <property type="entry name" value="Winged helix' DNA-binding domain"/>
    <property type="match status" value="1"/>
</dbReference>
<dbReference type="InterPro" id="IPR016032">
    <property type="entry name" value="Sig_transdc_resp-reg_C-effctor"/>
</dbReference>
<dbReference type="InterPro" id="IPR036388">
    <property type="entry name" value="WH-like_DNA-bd_sf"/>
</dbReference>
<dbReference type="Pfam" id="PF13384">
    <property type="entry name" value="HTH_23"/>
    <property type="match status" value="1"/>
</dbReference>
<comment type="caution">
    <text evidence="2">The sequence shown here is derived from an EMBL/GenBank/DDBJ whole genome shotgun (WGS) entry which is preliminary data.</text>
</comment>
<name>A0A9X2G6R6_9ACTN</name>
<protein>
    <submittedName>
        <fullName evidence="2">Transcriptional regulator</fullName>
    </submittedName>
</protein>
<feature type="domain" description="HTH luxR-type" evidence="1">
    <location>
        <begin position="269"/>
        <end position="323"/>
    </location>
</feature>
<proteinExistence type="predicted"/>
<accession>A0A9X2G6R6</accession>
<dbReference type="SMART" id="SM00421">
    <property type="entry name" value="HTH_LUXR"/>
    <property type="match status" value="1"/>
</dbReference>
<dbReference type="InterPro" id="IPR002831">
    <property type="entry name" value="Tscrpt_reg_TrmB_N"/>
</dbReference>
<sequence length="338" mass="37357">MGVLEPVGLTEQDERLYFELLLRPGRTRAELASALLDWPPSRTARTLKTLINAGLVTTLSGKPPRYSPIAPDVALEGLSLRHIDRVREVQRKIPELMERFWKAQREGVAGDLVEILTGDPVAVRTRVTQLQSAARIRVRALARRPYAANPNVPTHVELDALEHGVRYQVVYEQDEVCSAERWPDLLAGIAAGEEARVFASLPVKLTLFDDWAGTTPLVDEAGHWIGTIVVHRSPLLDALSALFVAYWTRAVPLAWHSGKGPAPAEPGERKPLQEDLVKLLAAGLTDQAIARTLRLSRSTVQRRVNELMERHGAGTRFQLGLQLGRAMETPAQSVELDG</sequence>
<dbReference type="InterPro" id="IPR000792">
    <property type="entry name" value="Tscrpt_reg_LuxR_C"/>
</dbReference>
<dbReference type="RefSeq" id="WP_253740148.1">
    <property type="nucleotide sequence ID" value="NZ_BAABKA010000013.1"/>
</dbReference>
<dbReference type="PANTHER" id="PTHR34293">
    <property type="entry name" value="HTH-TYPE TRANSCRIPTIONAL REGULATOR TRMBL2"/>
    <property type="match status" value="1"/>
</dbReference>
<organism evidence="2 3">
    <name type="scientific">Nonomuraea thailandensis</name>
    <dbReference type="NCBI Taxonomy" id="1188745"/>
    <lineage>
        <taxon>Bacteria</taxon>
        <taxon>Bacillati</taxon>
        <taxon>Actinomycetota</taxon>
        <taxon>Actinomycetes</taxon>
        <taxon>Streptosporangiales</taxon>
        <taxon>Streptosporangiaceae</taxon>
        <taxon>Nonomuraea</taxon>
    </lineage>
</organism>
<dbReference type="SUPFAM" id="SSF46894">
    <property type="entry name" value="C-terminal effector domain of the bipartite response regulators"/>
    <property type="match status" value="1"/>
</dbReference>
<evidence type="ECO:0000313" key="2">
    <source>
        <dbReference type="EMBL" id="MCP2353609.1"/>
    </source>
</evidence>
<dbReference type="EMBL" id="JAMZEB010000001">
    <property type="protein sequence ID" value="MCP2353609.1"/>
    <property type="molecule type" value="Genomic_DNA"/>
</dbReference>
<evidence type="ECO:0000313" key="3">
    <source>
        <dbReference type="Proteomes" id="UP001139648"/>
    </source>
</evidence>
<dbReference type="InterPro" id="IPR036390">
    <property type="entry name" value="WH_DNA-bd_sf"/>
</dbReference>
<evidence type="ECO:0000259" key="1">
    <source>
        <dbReference type="SMART" id="SM00421"/>
    </source>
</evidence>
<reference evidence="2" key="1">
    <citation type="submission" date="2022-06" db="EMBL/GenBank/DDBJ databases">
        <title>Sequencing the genomes of 1000 actinobacteria strains.</title>
        <authorList>
            <person name="Klenk H.-P."/>
        </authorList>
    </citation>
    <scope>NUCLEOTIDE SEQUENCE</scope>
    <source>
        <strain evidence="2">DSM 46694</strain>
    </source>
</reference>